<dbReference type="EMBL" id="JABBKX010000008">
    <property type="protein sequence ID" value="NMJ43503.1"/>
    <property type="molecule type" value="Genomic_DNA"/>
</dbReference>
<proteinExistence type="predicted"/>
<sequence length="294" mass="32583">MRIAQAYGSKNTTIKADVIERYVSTYGRALKEKGLVRSYVDAFAGSGWRDLGGGQSEPGAAIRVLQAEQPLERYVFGDLLRRNIASLQEEVAAITAARESQGLHTPQPDYFVGDAKELVARECAWVTAHPSRRTVMFLDPFGMQVRWATVEQIAATGRCDLWMLVPTGQALIRCMPKKGEAPPEHASAIDEYLGGPSWQSEFYNERAASSVGDLFGQTSKDRELVTANDIARFFIERRLKAVFRGGAHPTGLPLYRRGTEAFRLVFACANPSKAAHGLALRFASEFIRWAQTPR</sequence>
<dbReference type="Proteomes" id="UP000548582">
    <property type="component" value="Unassembled WGS sequence"/>
</dbReference>
<evidence type="ECO:0000313" key="1">
    <source>
        <dbReference type="EMBL" id="NMJ43503.1"/>
    </source>
</evidence>
<gene>
    <name evidence="1" type="primary">tcmP</name>
    <name evidence="1" type="ORF">GWK16_19815</name>
</gene>
<comment type="caution">
    <text evidence="1">The sequence shown here is derived from an EMBL/GenBank/DDBJ whole genome shotgun (WGS) entry which is preliminary data.</text>
</comment>
<dbReference type="InterPro" id="IPR031009">
    <property type="entry name" value="Tcm_partner"/>
</dbReference>
<keyword evidence="2" id="KW-1185">Reference proteome</keyword>
<organism evidence="1 2">
    <name type="scientific">Neoroseomonas marina</name>
    <dbReference type="NCBI Taxonomy" id="1232220"/>
    <lineage>
        <taxon>Bacteria</taxon>
        <taxon>Pseudomonadati</taxon>
        <taxon>Pseudomonadota</taxon>
        <taxon>Alphaproteobacteria</taxon>
        <taxon>Acetobacterales</taxon>
        <taxon>Acetobacteraceae</taxon>
        <taxon>Neoroseomonas</taxon>
    </lineage>
</organism>
<reference evidence="1 2" key="1">
    <citation type="submission" date="2020-03" db="EMBL/GenBank/DDBJ databases">
        <authorList>
            <person name="Sun Q."/>
        </authorList>
    </citation>
    <scope>NUCLEOTIDE SEQUENCE [LARGE SCALE GENOMIC DNA]</scope>
    <source>
        <strain evidence="1 2">JC162</strain>
    </source>
</reference>
<dbReference type="AlphaFoldDB" id="A0A848EJD6"/>
<accession>A0A848EJD6</accession>
<protein>
    <submittedName>
        <fullName evidence="1">Three-Cys-motif partner protein TcmP</fullName>
    </submittedName>
</protein>
<evidence type="ECO:0000313" key="2">
    <source>
        <dbReference type="Proteomes" id="UP000548582"/>
    </source>
</evidence>
<name>A0A848EJD6_9PROT</name>
<dbReference type="NCBIfam" id="TIGR04474">
    <property type="entry name" value="tcm_partner"/>
    <property type="match status" value="1"/>
</dbReference>
<dbReference type="RefSeq" id="WP_170055698.1">
    <property type="nucleotide sequence ID" value="NZ_JABBKX010000008.1"/>
</dbReference>